<dbReference type="PANTHER" id="PTHR43775">
    <property type="entry name" value="FATTY ACID SYNTHASE"/>
    <property type="match status" value="1"/>
</dbReference>
<accession>A0A316YI15</accession>
<dbReference type="SUPFAM" id="SSF53474">
    <property type="entry name" value="alpha/beta-Hydrolases"/>
    <property type="match status" value="1"/>
</dbReference>
<dbReference type="InterPro" id="IPR036736">
    <property type="entry name" value="ACP-like_sf"/>
</dbReference>
<dbReference type="InterPro" id="IPR029063">
    <property type="entry name" value="SAM-dependent_MTases_sf"/>
</dbReference>
<dbReference type="Pfam" id="PF00698">
    <property type="entry name" value="Acyl_transf_1"/>
    <property type="match status" value="1"/>
</dbReference>
<dbReference type="Gene3D" id="3.40.50.1820">
    <property type="entry name" value="alpha/beta hydrolase"/>
    <property type="match status" value="1"/>
</dbReference>
<dbReference type="InterPro" id="IPR009081">
    <property type="entry name" value="PP-bd_ACP"/>
</dbReference>
<feature type="domain" description="Ketosynthase family 3 (KS3)" evidence="6">
    <location>
        <begin position="657"/>
        <end position="1063"/>
    </location>
</feature>
<dbReference type="SUPFAM" id="SSF52151">
    <property type="entry name" value="FabD/lysophospholipase-like"/>
    <property type="match status" value="1"/>
</dbReference>
<proteinExistence type="predicted"/>
<dbReference type="GO" id="GO:0006633">
    <property type="term" value="P:fatty acid biosynthetic process"/>
    <property type="evidence" value="ECO:0007669"/>
    <property type="project" value="TreeGrafter"/>
</dbReference>
<dbReference type="Gene3D" id="3.40.50.150">
    <property type="entry name" value="Vaccinia Virus protein VP39"/>
    <property type="match status" value="1"/>
</dbReference>
<dbReference type="SUPFAM" id="SSF47336">
    <property type="entry name" value="ACP-like"/>
    <property type="match status" value="1"/>
</dbReference>
<dbReference type="InterPro" id="IPR014043">
    <property type="entry name" value="Acyl_transferase_dom"/>
</dbReference>
<feature type="active site" description="Proton donor; for dehydratase activity" evidence="5">
    <location>
        <position position="1806"/>
    </location>
</feature>
<dbReference type="Gene3D" id="3.40.47.10">
    <property type="match status" value="1"/>
</dbReference>
<dbReference type="CDD" id="cd02440">
    <property type="entry name" value="AdoMet_MTases"/>
    <property type="match status" value="1"/>
</dbReference>
<dbReference type="InterPro" id="IPR029058">
    <property type="entry name" value="AB_hydrolase_fold"/>
</dbReference>
<dbReference type="RefSeq" id="XP_025376010.1">
    <property type="nucleotide sequence ID" value="XM_025523673.1"/>
</dbReference>
<gene>
    <name evidence="8" type="ORF">FA10DRAFT_281219</name>
</gene>
<name>A0A316YI15_9BASI</name>
<dbReference type="SUPFAM" id="SSF53335">
    <property type="entry name" value="S-adenosyl-L-methionine-dependent methyltransferases"/>
    <property type="match status" value="1"/>
</dbReference>
<dbReference type="SMART" id="SM00825">
    <property type="entry name" value="PKS_KS"/>
    <property type="match status" value="1"/>
</dbReference>
<dbReference type="PROSITE" id="PS52004">
    <property type="entry name" value="KS3_2"/>
    <property type="match status" value="1"/>
</dbReference>
<feature type="region of interest" description="N-terminal hotdog fold" evidence="5">
    <location>
        <begin position="1610"/>
        <end position="1731"/>
    </location>
</feature>
<dbReference type="EMBL" id="KZ819638">
    <property type="protein sequence ID" value="PWN88812.1"/>
    <property type="molecule type" value="Genomic_DNA"/>
</dbReference>
<dbReference type="Pfam" id="PF23562">
    <property type="entry name" value="AMP-binding_C_3"/>
    <property type="match status" value="1"/>
</dbReference>
<evidence type="ECO:0000259" key="7">
    <source>
        <dbReference type="PROSITE" id="PS52019"/>
    </source>
</evidence>
<dbReference type="SUPFAM" id="SSF51735">
    <property type="entry name" value="NAD(P)-binding Rossmann-fold domains"/>
    <property type="match status" value="1"/>
</dbReference>
<evidence type="ECO:0000259" key="6">
    <source>
        <dbReference type="PROSITE" id="PS52004"/>
    </source>
</evidence>
<keyword evidence="4" id="KW-0511">Multifunctional enzyme</keyword>
<dbReference type="InterPro" id="IPR057326">
    <property type="entry name" value="KR_dom"/>
</dbReference>
<dbReference type="Gene3D" id="3.40.50.720">
    <property type="entry name" value="NAD(P)-binding Rossmann-like Domain"/>
    <property type="match status" value="1"/>
</dbReference>
<dbReference type="InterPro" id="IPR016035">
    <property type="entry name" value="Acyl_Trfase/lysoPLipase"/>
</dbReference>
<dbReference type="CDD" id="cd00833">
    <property type="entry name" value="PKS"/>
    <property type="match status" value="1"/>
</dbReference>
<keyword evidence="9" id="KW-1185">Reference proteome</keyword>
<protein>
    <recommendedName>
        <fullName evidence="10">Ketoacyl-synt-domain-containing protein</fullName>
    </recommendedName>
</protein>
<dbReference type="STRING" id="215250.A0A316YI15"/>
<dbReference type="PANTHER" id="PTHR43775:SF37">
    <property type="entry name" value="SI:DKEY-61P9.11"/>
    <property type="match status" value="1"/>
</dbReference>
<dbReference type="InterPro" id="IPR042099">
    <property type="entry name" value="ANL_N_sf"/>
</dbReference>
<dbReference type="InterPro" id="IPR042104">
    <property type="entry name" value="PKS_dehydratase_sf"/>
</dbReference>
<dbReference type="InterPro" id="IPR013968">
    <property type="entry name" value="PKS_KR"/>
</dbReference>
<dbReference type="Gene3D" id="3.10.129.110">
    <property type="entry name" value="Polyketide synthase dehydratase"/>
    <property type="match status" value="1"/>
</dbReference>
<dbReference type="InterPro" id="IPR020841">
    <property type="entry name" value="PKS_Beta-ketoAc_synthase_dom"/>
</dbReference>
<evidence type="ECO:0000313" key="9">
    <source>
        <dbReference type="Proteomes" id="UP000245768"/>
    </source>
</evidence>
<dbReference type="Gene3D" id="3.30.300.30">
    <property type="match status" value="1"/>
</dbReference>
<dbReference type="GeneID" id="37045589"/>
<feature type="domain" description="PKS/mFAS DH" evidence="7">
    <location>
        <begin position="1610"/>
        <end position="1893"/>
    </location>
</feature>
<reference evidence="8 9" key="1">
    <citation type="journal article" date="2018" name="Mol. Biol. Evol.">
        <title>Broad Genomic Sampling Reveals a Smut Pathogenic Ancestry of the Fungal Clade Ustilaginomycotina.</title>
        <authorList>
            <person name="Kijpornyongpan T."/>
            <person name="Mondo S.J."/>
            <person name="Barry K."/>
            <person name="Sandor L."/>
            <person name="Lee J."/>
            <person name="Lipzen A."/>
            <person name="Pangilinan J."/>
            <person name="LaButti K."/>
            <person name="Hainaut M."/>
            <person name="Henrissat B."/>
            <person name="Grigoriev I.V."/>
            <person name="Spatafora J.W."/>
            <person name="Aime M.C."/>
        </authorList>
    </citation>
    <scope>NUCLEOTIDE SEQUENCE [LARGE SCALE GENOMIC DNA]</scope>
    <source>
        <strain evidence="8 9">MCA 4198</strain>
    </source>
</reference>
<dbReference type="InterPro" id="IPR045851">
    <property type="entry name" value="AMP-bd_C_sf"/>
</dbReference>
<dbReference type="InterPro" id="IPR050091">
    <property type="entry name" value="PKS_NRPS_Biosynth_Enz"/>
</dbReference>
<dbReference type="Pfam" id="PF02801">
    <property type="entry name" value="Ketoacyl-synt_C"/>
    <property type="match status" value="1"/>
</dbReference>
<dbReference type="InterPro" id="IPR014030">
    <property type="entry name" value="Ketoacyl_synth_N"/>
</dbReference>
<dbReference type="InterPro" id="IPR013217">
    <property type="entry name" value="Methyltransf_12"/>
</dbReference>
<evidence type="ECO:0000256" key="4">
    <source>
        <dbReference type="ARBA" id="ARBA00023268"/>
    </source>
</evidence>
<evidence type="ECO:0000256" key="1">
    <source>
        <dbReference type="ARBA" id="ARBA00022450"/>
    </source>
</evidence>
<dbReference type="Gene3D" id="3.40.366.10">
    <property type="entry name" value="Malonyl-Coenzyme A Acyl Carrier Protein, domain 2"/>
    <property type="match status" value="1"/>
</dbReference>
<dbReference type="SMART" id="SM00827">
    <property type="entry name" value="PKS_AT"/>
    <property type="match status" value="1"/>
</dbReference>
<dbReference type="OrthoDB" id="5334845at2759"/>
<keyword evidence="1" id="KW-0596">Phosphopantetheine</keyword>
<feature type="active site" description="Proton acceptor; for dehydratase activity" evidence="5">
    <location>
        <position position="1653"/>
    </location>
</feature>
<dbReference type="InterPro" id="IPR036291">
    <property type="entry name" value="NAD(P)-bd_dom_sf"/>
</dbReference>
<feature type="region of interest" description="C-terminal hotdog fold" evidence="5">
    <location>
        <begin position="1742"/>
        <end position="1893"/>
    </location>
</feature>
<dbReference type="InterPro" id="IPR001031">
    <property type="entry name" value="Thioesterase"/>
</dbReference>
<dbReference type="Gene3D" id="3.40.50.12780">
    <property type="entry name" value="N-terminal domain of ligase-like"/>
    <property type="match status" value="1"/>
</dbReference>
<evidence type="ECO:0000256" key="2">
    <source>
        <dbReference type="ARBA" id="ARBA00022553"/>
    </source>
</evidence>
<dbReference type="SUPFAM" id="SSF53901">
    <property type="entry name" value="Thiolase-like"/>
    <property type="match status" value="1"/>
</dbReference>
<dbReference type="InterPro" id="IPR016036">
    <property type="entry name" value="Malonyl_transacylase_ACP-bd"/>
</dbReference>
<dbReference type="GO" id="GO:0044550">
    <property type="term" value="P:secondary metabolite biosynthetic process"/>
    <property type="evidence" value="ECO:0007669"/>
    <property type="project" value="TreeGrafter"/>
</dbReference>
<evidence type="ECO:0008006" key="10">
    <source>
        <dbReference type="Google" id="ProtNLM"/>
    </source>
</evidence>
<dbReference type="Pfam" id="PF08659">
    <property type="entry name" value="KR"/>
    <property type="match status" value="1"/>
</dbReference>
<sequence length="3046" mass="334832">MATQDDGTLYGVLVKWAEQTPEAVFLRDLPSGECLTYGQSLRIVDYIAERLQAYRSKQDPSTPPLLALCLTHNQPMHILAPLACWKIGWSAGYMSASSSSPRDIFRARLRCLTPSLIVTDDQIDEAIVFPPSLAQEDVNAPILTLAEFLGQTALKAAEKVSMAQLAELRPSLESICLVERHEEEEAYRMFTSGATSASAVKAVSMPHRFLRQSVDYWQAKAGIELISQQAHSLGSAPLSHAHGLIANVMFCIVPTGGSYIFFDYNTLSINGPEHRAEATAKALIEVMRRGWVCNSLWTFPATLEHLGTRASVDGELLTAIQRLNYVNVAGAPAAKSVFEWWAEKGVSMCNSWGMTELPLGACSIGQPRPETFRFNPNALLRWEDVPGYVGAQELVADPRTIFKGYYCLRDGKVLFEPVESRGFRTLDLFHQAGDSDYKFVGRLDDTIQLVNGEKVLATSVEAEIQRCNHGRLAFVAGDRENGPSSSLVALVEMDAHDGQRLLQSAVSRANEVLMAASRLPIDHVTSIPLGSLPKTRKGVLSRSEAARRLSLELKRLRARVARRQAVQCLDTVIGRPVHKDERLISLALTSIQASSLASLIERHTGIRITAADLLQVDSAADLGALVESRVYPTAETASPPRMPFFHESVNKANQDVDDPVAIRGMALRLPGNVKSLEEAWAAFLTGEGAEGLDILTNDGKSASGRRAWLPRNDIESFDNQCFGISDEEALFVKPQQRLALEVMYEALSDACLRPSSLRGKRVGVFCAASGQDGYERLLESAMGPKAHNSRFWGHGTSTAAVSGRIAHYLGVEGPVMTFETACSGSLVALWSAHRSLLNGDCDVAIVGGVTTHLHPGTLAFMRCAGMTSQSSQGSQAFGVDTDGMCASEGAIFVVLQRSSKMPVGLGRCLIRGSQVRHQGASANMLMTRADAQSRLHKSVLQESGWQPGQVDLVEAHGTGTSLGDQIEVIGIQETFGNSPVFVSSSKTVFGHTLEAAGLLGVVKACMCLDSGVVPPHHVTNLQPLGDRCKAIIPSEETPAPRLQRALVCSYGFSGTMAAVAIEKSFAAGPLQARVCSSLMRAGLDVDVKAVLYPPSKVYRERSKELLERPVVAQACQLAVSIALWHTLTAYIARTSIHTTCGHSFGEVVAAYASGLLNLDEVCALVLARAAHCERNWKGDGAMLATRASKAAVTAHLVPGITVAAVNSDSAVTLSGTVGAILSLKKRLAGENITSKLLESQGVAYHHPRLSPDSEHLSQWNRSGSCNTPRFFSTSNSSGCDWPQHIVNHVPYSTFMEQILDRVQPDVLIEVGLGPDLSSFSRDALRKKRQQEGRSSVKDTVVLPLFSTPSQCHLPTLVGRLFELGGILIEWPHGTARADMGIELFEKKRHWPEKSLLRNDYESTVGLGWQQQSSSSRFTIAKTITNEEAEALAERRSEDVMSLLIQACSLLLGTNVSFVLDHLALEQTREIDLRGRSIEVRVVTGRIASLVTKAYDTSATLLLATATLEQSSTITSAYADSISTKENEKFSDAFTFESSLDPTAIMHNLRSVGQLPEPLQLIAYHTFPSLSRTSQPLESKRKEGTISVFTAKGRQWVADVLVEENDQIARHPAPATPPLSTSSRISTKFSTPTLSHQYSGKEIVLSSCTTLAQHVVLGAPIYPAAALLELVVQVAEISLSVTDVALNKPVNLIEDARLMIRQEEDSEDNYRISHDDDIISTFSIGAIRAPPPCPSWKSLLARTKQVNLSTFFSGGWKSFTDFGPSFRRIEELRFNQHESYAKIRGWDSVEEGGAHEPQYRLHPAVIDAAMQSASALVIGDSFLPSDTFYVPTWVDRFDLASDRNEPRTLHAHAVLQSSERDSFRSRINVFDQDDEFVFSIEGLVLTATHLPIVEPGSGHKIIWQPTECRKKVAKPLQTQKWTPDRIERRRRNVEDAMQVDAIVSEIVRQTVEKSGGRDDQLPKHRLRYRDLLFRISSQAVGSLDLRSQTEIVRERDAVTAEVLERLPSLVEEASLDSMAAVDCLFNNGLADRIYRNVFDEEMAGAYSEALRIELERISDGKQVIRILEVGCGTGALSRVIAAAAEDFERETGVTVHVTFSDVSKRFASDVVANLSGSRSAAEYNIDLDPALSGLDSGSFDVLCALHVLHASKNITRTVRHLAQLLSPAGTLLAYELDGQAFAQGEPRSKFLDVLWGSMQAWYDFDDERTHCSLDSQGWQNALDARFTDFESVTDISVCAEPLLLFRALKRGPSLERQKDLDREVTVYRHSAGREMQLKAMLEEREPQSCWLVTEDGNDEDFEGARALARVLTTELHWIRFYVASVPPLPDLTLLEKLTALQEYGCEKELKIEPQQIRVPRAVALKETNTPMHRLQPEKAYLLLGGLTPMGIEIAWWLYDQGARIIFLTSRTGAAKLHEESDMQWVNAKRKVEALQKRADACLQLCACDATDDEATSGLLRRARKSAQAIGGIIVMPLVQLPHSFKLQTKNSFEALYNVRVGPLRVLEQALRIQELDFLVSTSTVGNLFGFPFQSNYYASAASAEGWLGPHSNAIAISVPAITDVGSFHQEVMLGKREVSWRMKSLWTTSRSFTTLLSRALGLTISNKAAGISTLIPSLPWAQVERELDAMTIRRPIALQHLLASTTRKHHEDRQEQTVLAEVEKSGRAGPVKEELLKPRASYSSLDSPTCKSIDELLGDALGCDRDTFQRWDHSQPISFFGLDSLNATILSSALRTHFNIILPQLRILSDVTIADVLALANTDSKTKAVHDTRNPKTDAQVLVKIRDGIDSGSGDLVLIHDALGQISLFYGLHESINGPVWAIEPSESTRRLKDFEAMVVEYHKALTELLAHGRPLRLAAFSGSTSIALHLARRIEDTNDLRLILIDFLPPLVQSMPRSMDRNNGNAIDQLLHFIAKAAELDSYGDIEVKRTRALLDALRGDTEARQRFSRYSLQHFRDDMARTMCKDLSEAGWPQVRSHVTVVKAQAGILEAMRSILPSDSPIHAPRYNDLGAAQMFSKSTRTFVEVPAVGHFSILSSPALARLLS</sequence>
<dbReference type="Pfam" id="PF14765">
    <property type="entry name" value="PS-DH"/>
    <property type="match status" value="1"/>
</dbReference>
<evidence type="ECO:0000256" key="5">
    <source>
        <dbReference type="PROSITE-ProRule" id="PRU01363"/>
    </source>
</evidence>
<dbReference type="InParanoid" id="A0A316YI15"/>
<dbReference type="Pfam" id="PF00109">
    <property type="entry name" value="ketoacyl-synt"/>
    <property type="match status" value="1"/>
</dbReference>
<dbReference type="InterPro" id="IPR049551">
    <property type="entry name" value="PKS_DH_C"/>
</dbReference>
<keyword evidence="2" id="KW-0597">Phosphoprotein</keyword>
<dbReference type="SMART" id="SM00822">
    <property type="entry name" value="PKS_KR"/>
    <property type="match status" value="1"/>
</dbReference>
<dbReference type="SUPFAM" id="SSF55048">
    <property type="entry name" value="Probable ACP-binding domain of malonyl-CoA ACP transacylase"/>
    <property type="match status" value="1"/>
</dbReference>
<keyword evidence="3" id="KW-0808">Transferase</keyword>
<dbReference type="InterPro" id="IPR001227">
    <property type="entry name" value="Ac_transferase_dom_sf"/>
</dbReference>
<evidence type="ECO:0000256" key="3">
    <source>
        <dbReference type="ARBA" id="ARBA00022679"/>
    </source>
</evidence>
<dbReference type="GO" id="GO:0004312">
    <property type="term" value="F:fatty acid synthase activity"/>
    <property type="evidence" value="ECO:0007669"/>
    <property type="project" value="TreeGrafter"/>
</dbReference>
<organism evidence="8 9">
    <name type="scientific">Acaromyces ingoldii</name>
    <dbReference type="NCBI Taxonomy" id="215250"/>
    <lineage>
        <taxon>Eukaryota</taxon>
        <taxon>Fungi</taxon>
        <taxon>Dikarya</taxon>
        <taxon>Basidiomycota</taxon>
        <taxon>Ustilaginomycotina</taxon>
        <taxon>Exobasidiomycetes</taxon>
        <taxon>Exobasidiales</taxon>
        <taxon>Cryptobasidiaceae</taxon>
        <taxon>Acaromyces</taxon>
    </lineage>
</organism>
<dbReference type="Pfam" id="PF00975">
    <property type="entry name" value="Thioesterase"/>
    <property type="match status" value="1"/>
</dbReference>
<dbReference type="InterPro" id="IPR049900">
    <property type="entry name" value="PKS_mFAS_DH"/>
</dbReference>
<dbReference type="Proteomes" id="UP000245768">
    <property type="component" value="Unassembled WGS sequence"/>
</dbReference>
<evidence type="ECO:0000313" key="8">
    <source>
        <dbReference type="EMBL" id="PWN88812.1"/>
    </source>
</evidence>
<dbReference type="SUPFAM" id="SSF56801">
    <property type="entry name" value="Acetyl-CoA synthetase-like"/>
    <property type="match status" value="1"/>
</dbReference>
<dbReference type="InterPro" id="IPR014031">
    <property type="entry name" value="Ketoacyl_synth_C"/>
</dbReference>
<dbReference type="PROSITE" id="PS52019">
    <property type="entry name" value="PKS_MFAS_DH"/>
    <property type="match status" value="1"/>
</dbReference>
<dbReference type="Pfam" id="PF08242">
    <property type="entry name" value="Methyltransf_12"/>
    <property type="match status" value="1"/>
</dbReference>
<dbReference type="Pfam" id="PF00550">
    <property type="entry name" value="PP-binding"/>
    <property type="match status" value="1"/>
</dbReference>
<dbReference type="InterPro" id="IPR016039">
    <property type="entry name" value="Thiolase-like"/>
</dbReference>